<gene>
    <name evidence="6" type="ORF">Pcinc_005905</name>
</gene>
<dbReference type="Pfam" id="PF13873">
    <property type="entry name" value="Myb_DNA-bind_5"/>
    <property type="match status" value="1"/>
</dbReference>
<reference evidence="6" key="1">
    <citation type="submission" date="2023-10" db="EMBL/GenBank/DDBJ databases">
        <title>Genome assemblies of two species of porcelain crab, Petrolisthes cinctipes and Petrolisthes manimaculis (Anomura: Porcellanidae).</title>
        <authorList>
            <person name="Angst P."/>
        </authorList>
    </citation>
    <scope>NUCLEOTIDE SEQUENCE</scope>
    <source>
        <strain evidence="6">PB745_01</strain>
        <tissue evidence="6">Gill</tissue>
    </source>
</reference>
<comment type="function">
    <text evidence="3">Involved in transvection phenomena (= synapsis-dependent gene expression), where the synaptic pairing of chromosomes carrying genes with which zeste interacts influences the expression of these genes. Zeste binds to DNA and stimulates transcription from a nearby promoter.</text>
</comment>
<dbReference type="PANTHER" id="PTHR21411:SF0">
    <property type="entry name" value="REGULATORY PROTEIN ZESTE"/>
    <property type="match status" value="1"/>
</dbReference>
<protein>
    <recommendedName>
        <fullName evidence="2">Regulatory protein zeste</fullName>
    </recommendedName>
</protein>
<evidence type="ECO:0000256" key="4">
    <source>
        <dbReference type="SAM" id="MobiDB-lite"/>
    </source>
</evidence>
<evidence type="ECO:0000256" key="3">
    <source>
        <dbReference type="ARBA" id="ARBA00025466"/>
    </source>
</evidence>
<keyword evidence="7" id="KW-1185">Reference proteome</keyword>
<evidence type="ECO:0000313" key="7">
    <source>
        <dbReference type="Proteomes" id="UP001286313"/>
    </source>
</evidence>
<dbReference type="AlphaFoldDB" id="A0AAE1GBQ9"/>
<sequence length="301" mass="34153">MTTAISPRDKAPALTYQQKLTLVNLIIEHKVVLSRDNDYDNINKKKAGWKKITECFNSTYPFQEKKNETQLKRSWEYIRNKLKKLHGEYIKKKRATGGGPPPTPPKYGALMEATASLIGYELEFADQQYDSFCRELPIAPAPAEVSTAPAHINFSESFILNEADIEWVSAEDGPLTSGIPVEVYDGENLIKEASVCSTARSDLQATGPSTSAGQSLQRGKKRKPQTEREECFKKLKDSHIEINELTMKMMNEKHRKELELLDLRAEVYRKSISTMGEVISMCRAVKNTFENKENLPNFQFP</sequence>
<evidence type="ECO:0000313" key="6">
    <source>
        <dbReference type="EMBL" id="KAK3890129.1"/>
    </source>
</evidence>
<dbReference type="EMBL" id="JAWQEG010000440">
    <property type="protein sequence ID" value="KAK3890129.1"/>
    <property type="molecule type" value="Genomic_DNA"/>
</dbReference>
<evidence type="ECO:0000256" key="2">
    <source>
        <dbReference type="ARBA" id="ARBA00016807"/>
    </source>
</evidence>
<dbReference type="Proteomes" id="UP001286313">
    <property type="component" value="Unassembled WGS sequence"/>
</dbReference>
<name>A0AAE1GBQ9_PETCI</name>
<feature type="compositionally biased region" description="Polar residues" evidence="4">
    <location>
        <begin position="200"/>
        <end position="217"/>
    </location>
</feature>
<dbReference type="PANTHER" id="PTHR21411">
    <property type="entry name" value="APONTIC"/>
    <property type="match status" value="1"/>
</dbReference>
<organism evidence="6 7">
    <name type="scientific">Petrolisthes cinctipes</name>
    <name type="common">Flat porcelain crab</name>
    <dbReference type="NCBI Taxonomy" id="88211"/>
    <lineage>
        <taxon>Eukaryota</taxon>
        <taxon>Metazoa</taxon>
        <taxon>Ecdysozoa</taxon>
        <taxon>Arthropoda</taxon>
        <taxon>Crustacea</taxon>
        <taxon>Multicrustacea</taxon>
        <taxon>Malacostraca</taxon>
        <taxon>Eumalacostraca</taxon>
        <taxon>Eucarida</taxon>
        <taxon>Decapoda</taxon>
        <taxon>Pleocyemata</taxon>
        <taxon>Anomura</taxon>
        <taxon>Galatheoidea</taxon>
        <taxon>Porcellanidae</taxon>
        <taxon>Petrolisthes</taxon>
    </lineage>
</organism>
<accession>A0AAE1GBQ9</accession>
<comment type="caution">
    <text evidence="6">The sequence shown here is derived from an EMBL/GenBank/DDBJ whole genome shotgun (WGS) entry which is preliminary data.</text>
</comment>
<feature type="region of interest" description="Disordered" evidence="4">
    <location>
        <begin position="200"/>
        <end position="229"/>
    </location>
</feature>
<comment type="subunit">
    <text evidence="1">Self-associates forming complexes of several hundred monomers.</text>
</comment>
<feature type="domain" description="Myb/SANT-like DNA-binding" evidence="5">
    <location>
        <begin position="12"/>
        <end position="85"/>
    </location>
</feature>
<dbReference type="InterPro" id="IPR028002">
    <property type="entry name" value="Myb_DNA-bind_5"/>
</dbReference>
<evidence type="ECO:0000259" key="5">
    <source>
        <dbReference type="Pfam" id="PF13873"/>
    </source>
</evidence>
<evidence type="ECO:0000256" key="1">
    <source>
        <dbReference type="ARBA" id="ARBA00011764"/>
    </source>
</evidence>
<proteinExistence type="predicted"/>